<sequence>MRDLRDHNHQDDQAGQNEESPLLDHSNVKTQSSTAESCFVPLQLKLNDPARKRVQGLRQAREESRAGTTITTNQKPDERGGENDQEEEQQQQQREPLLSQRPLHDNDKPRPELILGPIHTPPNPLQQLERPNRNRDTLSPPRGSGTQNGTSASYSSFPPLS</sequence>
<comment type="caution">
    <text evidence="2">The sequence shown here is derived from an EMBL/GenBank/DDBJ whole genome shotgun (WGS) entry which is preliminary data.</text>
</comment>
<evidence type="ECO:0000256" key="1">
    <source>
        <dbReference type="SAM" id="MobiDB-lite"/>
    </source>
</evidence>
<protein>
    <submittedName>
        <fullName evidence="2">Uncharacterized protein</fullName>
    </submittedName>
</protein>
<accession>A0A3M6X3R7</accession>
<evidence type="ECO:0000313" key="2">
    <source>
        <dbReference type="EMBL" id="RMX85513.1"/>
    </source>
</evidence>
<organism evidence="2 3">
    <name type="scientific">Hortaea werneckii</name>
    <name type="common">Black yeast</name>
    <name type="synonym">Cladosporium werneckii</name>
    <dbReference type="NCBI Taxonomy" id="91943"/>
    <lineage>
        <taxon>Eukaryota</taxon>
        <taxon>Fungi</taxon>
        <taxon>Dikarya</taxon>
        <taxon>Ascomycota</taxon>
        <taxon>Pezizomycotina</taxon>
        <taxon>Dothideomycetes</taxon>
        <taxon>Dothideomycetidae</taxon>
        <taxon>Mycosphaerellales</taxon>
        <taxon>Teratosphaeriaceae</taxon>
        <taxon>Hortaea</taxon>
    </lineage>
</organism>
<reference evidence="2 3" key="1">
    <citation type="journal article" date="2018" name="BMC Genomics">
        <title>Genomic evidence for intraspecific hybridization in a clonal and extremely halotolerant yeast.</title>
        <authorList>
            <person name="Gostincar C."/>
            <person name="Stajich J.E."/>
            <person name="Zupancic J."/>
            <person name="Zalar P."/>
            <person name="Gunde-Cimerman N."/>
        </authorList>
    </citation>
    <scope>NUCLEOTIDE SEQUENCE [LARGE SCALE GENOMIC DNA]</scope>
    <source>
        <strain evidence="2 3">EXF-6656</strain>
    </source>
</reference>
<evidence type="ECO:0000313" key="3">
    <source>
        <dbReference type="Proteomes" id="UP000281245"/>
    </source>
</evidence>
<feature type="compositionally biased region" description="Basic and acidic residues" evidence="1">
    <location>
        <begin position="102"/>
        <end position="111"/>
    </location>
</feature>
<proteinExistence type="predicted"/>
<feature type="compositionally biased region" description="Basic and acidic residues" evidence="1">
    <location>
        <begin position="1"/>
        <end position="12"/>
    </location>
</feature>
<dbReference type="AlphaFoldDB" id="A0A3M6X3R7"/>
<gene>
    <name evidence="2" type="ORF">D0869_03770</name>
</gene>
<dbReference type="EMBL" id="QWIJ01000217">
    <property type="protein sequence ID" value="RMX85513.1"/>
    <property type="molecule type" value="Genomic_DNA"/>
</dbReference>
<dbReference type="Proteomes" id="UP000281245">
    <property type="component" value="Unassembled WGS sequence"/>
</dbReference>
<feature type="region of interest" description="Disordered" evidence="1">
    <location>
        <begin position="1"/>
        <end position="161"/>
    </location>
</feature>
<name>A0A3M6X3R7_HORWE</name>
<feature type="compositionally biased region" description="Polar residues" evidence="1">
    <location>
        <begin position="144"/>
        <end position="161"/>
    </location>
</feature>